<accession>A0ABQ0AKJ5</accession>
<evidence type="ECO:0000313" key="2">
    <source>
        <dbReference type="EMBL" id="GAA6196384.1"/>
    </source>
</evidence>
<dbReference type="Proteomes" id="UP001441944">
    <property type="component" value="Unassembled WGS sequence"/>
</dbReference>
<keyword evidence="3" id="KW-1185">Reference proteome</keyword>
<organism evidence="2 3">
    <name type="scientific">Pseudophaeobacter arcticus</name>
    <dbReference type="NCBI Taxonomy" id="385492"/>
    <lineage>
        <taxon>Bacteria</taxon>
        <taxon>Pseudomonadati</taxon>
        <taxon>Pseudomonadota</taxon>
        <taxon>Alphaproteobacteria</taxon>
        <taxon>Rhodobacterales</taxon>
        <taxon>Paracoccaceae</taxon>
        <taxon>Pseudophaeobacter</taxon>
    </lineage>
</organism>
<evidence type="ECO:0000313" key="3">
    <source>
        <dbReference type="Proteomes" id="UP001441944"/>
    </source>
</evidence>
<feature type="compositionally biased region" description="Basic residues" evidence="1">
    <location>
        <begin position="76"/>
        <end position="103"/>
    </location>
</feature>
<feature type="region of interest" description="Disordered" evidence="1">
    <location>
        <begin position="48"/>
        <end position="103"/>
    </location>
</feature>
<proteinExistence type="predicted"/>
<protein>
    <submittedName>
        <fullName evidence="2">Uncharacterized protein</fullName>
    </submittedName>
</protein>
<evidence type="ECO:0000256" key="1">
    <source>
        <dbReference type="SAM" id="MobiDB-lite"/>
    </source>
</evidence>
<reference evidence="2 3" key="1">
    <citation type="submission" date="2024-04" db="EMBL/GenBank/DDBJ databases">
        <title>Draft genome sequence of Pseudophaeobacter arcticus NBRC 116598.</title>
        <authorList>
            <person name="Miyakawa T."/>
            <person name="Kusuya Y."/>
            <person name="Miura T."/>
        </authorList>
    </citation>
    <scope>NUCLEOTIDE SEQUENCE [LARGE SCALE GENOMIC DNA]</scope>
    <source>
        <strain evidence="2 3">SU-CL00105</strain>
    </source>
</reference>
<comment type="caution">
    <text evidence="2">The sequence shown here is derived from an EMBL/GenBank/DDBJ whole genome shotgun (WGS) entry which is preliminary data.</text>
</comment>
<gene>
    <name evidence="2" type="ORF">NBRC116598_18280</name>
</gene>
<name>A0ABQ0AKJ5_9RHOB</name>
<dbReference type="EMBL" id="BAABWU010000006">
    <property type="protein sequence ID" value="GAA6196384.1"/>
    <property type="molecule type" value="Genomic_DNA"/>
</dbReference>
<sequence>MAQSGAHGGKILSCCYCGVQSSFMPRKTESGISALICGTCGAPLASQKARPLTPGKGARLPSATALDRPAAALTKPKGKKIKGAKGNKPLHKSGKGKKPKKRKGLFQSLLSEAVDLVEDIFD</sequence>